<gene>
    <name evidence="2" type="ORF">FA13DRAFT_1268548</name>
</gene>
<dbReference type="EMBL" id="QPFP01000061">
    <property type="protein sequence ID" value="TEB24963.1"/>
    <property type="molecule type" value="Genomic_DNA"/>
</dbReference>
<dbReference type="Proteomes" id="UP000298030">
    <property type="component" value="Unassembled WGS sequence"/>
</dbReference>
<dbReference type="AlphaFoldDB" id="A0A4Y7SSW3"/>
<evidence type="ECO:0000313" key="3">
    <source>
        <dbReference type="Proteomes" id="UP000298030"/>
    </source>
</evidence>
<evidence type="ECO:0000313" key="2">
    <source>
        <dbReference type="EMBL" id="TEB24963.1"/>
    </source>
</evidence>
<organism evidence="2 3">
    <name type="scientific">Coprinellus micaceus</name>
    <name type="common">Glistening ink-cap mushroom</name>
    <name type="synonym">Coprinus micaceus</name>
    <dbReference type="NCBI Taxonomy" id="71717"/>
    <lineage>
        <taxon>Eukaryota</taxon>
        <taxon>Fungi</taxon>
        <taxon>Dikarya</taxon>
        <taxon>Basidiomycota</taxon>
        <taxon>Agaricomycotina</taxon>
        <taxon>Agaricomycetes</taxon>
        <taxon>Agaricomycetidae</taxon>
        <taxon>Agaricales</taxon>
        <taxon>Agaricineae</taxon>
        <taxon>Psathyrellaceae</taxon>
        <taxon>Coprinellus</taxon>
    </lineage>
</organism>
<dbReference type="OrthoDB" id="3262423at2759"/>
<protein>
    <recommendedName>
        <fullName evidence="4">Arrestin-like N-terminal domain-containing protein</fullName>
    </recommendedName>
</protein>
<comment type="caution">
    <text evidence="2">The sequence shown here is derived from an EMBL/GenBank/DDBJ whole genome shotgun (WGS) entry which is preliminary data.</text>
</comment>
<feature type="region of interest" description="Disordered" evidence="1">
    <location>
        <begin position="72"/>
        <end position="95"/>
    </location>
</feature>
<feature type="region of interest" description="Disordered" evidence="1">
    <location>
        <begin position="1"/>
        <end position="21"/>
    </location>
</feature>
<proteinExistence type="predicted"/>
<accession>A0A4Y7SSW3</accession>
<evidence type="ECO:0000256" key="1">
    <source>
        <dbReference type="SAM" id="MobiDB-lite"/>
    </source>
</evidence>
<sequence>MYREATSILDPSLPPPTHEAPLPRTFFEKEVTTDIRYDLTLIISSGSWKFTKTESSVTTPVVYIPVTRPPPSTLGRQIANEQRTPPPGPGLDPDGWSQLSPVTIHGFYRPRRESLDVEYTIYLASPLSYSRGTVLPCCIAITCQDVEALDVLSKPTFSTRKTSPFNSIRPRCQRRVKKLHNWQ</sequence>
<reference evidence="2 3" key="1">
    <citation type="journal article" date="2019" name="Nat. Ecol. Evol.">
        <title>Megaphylogeny resolves global patterns of mushroom evolution.</title>
        <authorList>
            <person name="Varga T."/>
            <person name="Krizsan K."/>
            <person name="Foldi C."/>
            <person name="Dima B."/>
            <person name="Sanchez-Garcia M."/>
            <person name="Sanchez-Ramirez S."/>
            <person name="Szollosi G.J."/>
            <person name="Szarkandi J.G."/>
            <person name="Papp V."/>
            <person name="Albert L."/>
            <person name="Andreopoulos W."/>
            <person name="Angelini C."/>
            <person name="Antonin V."/>
            <person name="Barry K.W."/>
            <person name="Bougher N.L."/>
            <person name="Buchanan P."/>
            <person name="Buyck B."/>
            <person name="Bense V."/>
            <person name="Catcheside P."/>
            <person name="Chovatia M."/>
            <person name="Cooper J."/>
            <person name="Damon W."/>
            <person name="Desjardin D."/>
            <person name="Finy P."/>
            <person name="Geml J."/>
            <person name="Haridas S."/>
            <person name="Hughes K."/>
            <person name="Justo A."/>
            <person name="Karasinski D."/>
            <person name="Kautmanova I."/>
            <person name="Kiss B."/>
            <person name="Kocsube S."/>
            <person name="Kotiranta H."/>
            <person name="LaButti K.M."/>
            <person name="Lechner B.E."/>
            <person name="Liimatainen K."/>
            <person name="Lipzen A."/>
            <person name="Lukacs Z."/>
            <person name="Mihaltcheva S."/>
            <person name="Morgado L.N."/>
            <person name="Niskanen T."/>
            <person name="Noordeloos M.E."/>
            <person name="Ohm R.A."/>
            <person name="Ortiz-Santana B."/>
            <person name="Ovrebo C."/>
            <person name="Racz N."/>
            <person name="Riley R."/>
            <person name="Savchenko A."/>
            <person name="Shiryaev A."/>
            <person name="Soop K."/>
            <person name="Spirin V."/>
            <person name="Szebenyi C."/>
            <person name="Tomsovsky M."/>
            <person name="Tulloss R.E."/>
            <person name="Uehling J."/>
            <person name="Grigoriev I.V."/>
            <person name="Vagvolgyi C."/>
            <person name="Papp T."/>
            <person name="Martin F.M."/>
            <person name="Miettinen O."/>
            <person name="Hibbett D.S."/>
            <person name="Nagy L.G."/>
        </authorList>
    </citation>
    <scope>NUCLEOTIDE SEQUENCE [LARGE SCALE GENOMIC DNA]</scope>
    <source>
        <strain evidence="2 3">FP101781</strain>
    </source>
</reference>
<name>A0A4Y7SSW3_COPMI</name>
<keyword evidence="3" id="KW-1185">Reference proteome</keyword>
<evidence type="ECO:0008006" key="4">
    <source>
        <dbReference type="Google" id="ProtNLM"/>
    </source>
</evidence>